<name>A0A0S3RRL5_PHAAN</name>
<keyword evidence="1" id="KW-0175">Coiled coil</keyword>
<keyword evidence="3" id="KW-1185">Reference proteome</keyword>
<organism evidence="2 3">
    <name type="scientific">Vigna angularis var. angularis</name>
    <dbReference type="NCBI Taxonomy" id="157739"/>
    <lineage>
        <taxon>Eukaryota</taxon>
        <taxon>Viridiplantae</taxon>
        <taxon>Streptophyta</taxon>
        <taxon>Embryophyta</taxon>
        <taxon>Tracheophyta</taxon>
        <taxon>Spermatophyta</taxon>
        <taxon>Magnoliopsida</taxon>
        <taxon>eudicotyledons</taxon>
        <taxon>Gunneridae</taxon>
        <taxon>Pentapetalae</taxon>
        <taxon>rosids</taxon>
        <taxon>fabids</taxon>
        <taxon>Fabales</taxon>
        <taxon>Fabaceae</taxon>
        <taxon>Papilionoideae</taxon>
        <taxon>50 kb inversion clade</taxon>
        <taxon>NPAAA clade</taxon>
        <taxon>indigoferoid/millettioid clade</taxon>
        <taxon>Phaseoleae</taxon>
        <taxon>Vigna</taxon>
    </lineage>
</organism>
<evidence type="ECO:0000313" key="2">
    <source>
        <dbReference type="EMBL" id="BAT83214.1"/>
    </source>
</evidence>
<sequence length="70" mass="8091">MVFSKINFKEELTRVNESWKMQKEEMTGEINSLTKEKKEIEKGQMSSDNQIVDNVIATQEECHLDNVADA</sequence>
<accession>A0A0S3RRL5</accession>
<dbReference type="AlphaFoldDB" id="A0A0S3RRL5"/>
<dbReference type="Proteomes" id="UP000291084">
    <property type="component" value="Chromosome 4"/>
</dbReference>
<feature type="coiled-coil region" evidence="1">
    <location>
        <begin position="9"/>
        <end position="43"/>
    </location>
</feature>
<evidence type="ECO:0000313" key="3">
    <source>
        <dbReference type="Proteomes" id="UP000291084"/>
    </source>
</evidence>
<protein>
    <submittedName>
        <fullName evidence="2">Uncharacterized protein</fullName>
    </submittedName>
</protein>
<gene>
    <name evidence="2" type="primary">Vigan.04G033000</name>
    <name evidence="2" type="ORF">VIGAN_04033000</name>
</gene>
<feature type="non-terminal residue" evidence="2">
    <location>
        <position position="70"/>
    </location>
</feature>
<proteinExistence type="predicted"/>
<reference evidence="2 3" key="1">
    <citation type="journal article" date="2015" name="Sci. Rep.">
        <title>The power of single molecule real-time sequencing technology in the de novo assembly of a eukaryotic genome.</title>
        <authorList>
            <person name="Sakai H."/>
            <person name="Naito K."/>
            <person name="Ogiso-Tanaka E."/>
            <person name="Takahashi Y."/>
            <person name="Iseki K."/>
            <person name="Muto C."/>
            <person name="Satou K."/>
            <person name="Teruya K."/>
            <person name="Shiroma A."/>
            <person name="Shimoji M."/>
            <person name="Hirano T."/>
            <person name="Itoh T."/>
            <person name="Kaga A."/>
            <person name="Tomooka N."/>
        </authorList>
    </citation>
    <scope>NUCLEOTIDE SEQUENCE [LARGE SCALE GENOMIC DNA]</scope>
    <source>
        <strain evidence="3">cv. Shumari</strain>
    </source>
</reference>
<evidence type="ECO:0000256" key="1">
    <source>
        <dbReference type="SAM" id="Coils"/>
    </source>
</evidence>
<dbReference type="EMBL" id="AP015037">
    <property type="protein sequence ID" value="BAT83214.1"/>
    <property type="molecule type" value="Genomic_DNA"/>
</dbReference>